<feature type="compositionally biased region" description="Polar residues" evidence="1">
    <location>
        <begin position="61"/>
        <end position="70"/>
    </location>
</feature>
<evidence type="ECO:0000256" key="1">
    <source>
        <dbReference type="SAM" id="MobiDB-lite"/>
    </source>
</evidence>
<feature type="compositionally biased region" description="Polar residues" evidence="1">
    <location>
        <begin position="876"/>
        <end position="889"/>
    </location>
</feature>
<accession>A0A9D4T415</accession>
<dbReference type="VEuPathDB" id="VectorBase:RSAN_054525"/>
<feature type="region of interest" description="Disordered" evidence="1">
    <location>
        <begin position="508"/>
        <end position="538"/>
    </location>
</feature>
<sequence length="941" mass="102519">MVVETTACDSQQQRSPTMKEQPNVQCGTAGRDDLSCSDSSVVAHGAACKDGRSNHRRPSAVKSSRCSSQWAGHMGHRPLARGPCHRVRHPERANQCAATAAAMQPVRGGHWTIKLPSSDFLLAAAGAAPSRPAAVAAISAKVAGAKTAVAAAAVTVTIESPPPPHQTSQPQQPPAHHHHQQWPVQNYMQLVCRDKRASASQPPQQLQPRHKQSSTRLADVVAAGAFYTATSYWPQQQQPEDSYLLHRTADQRVYQQVAPYASWRDMRPKIGCVPIRETTCADGDGHHEPSDHHDGGYTHQGQLQSFLAYQHQEHHPAQNWDQESYLPYQDAVPGINGQGDGDAPAYGGGALAGVDDADVLRDEQDEVVALLAEIDERHEKHLAFERVLQEQEPNFWRHRWRAQAQFPSQHLLLPQQVIHAAGPSDSVEVFVDGGVWRSVSDNGLFDRSDRRLCPPLRVIQRRASSVFFQRFLADDIIISRAARTTGLPTAPPSRAKSPIHDPVVAVATSAAPEKDSPEPTTTAADVSAPSEGDKQNGLEQKFGEEAGGSKEGKASPFVVPRLPYVQAKEAACALPVTRNQPPHAQRQEPADAIHQQRKAPNDYRRSTYPRREYHSTRRYSEHDHSTPPPSSLDRAPVAGRQFKTNDGGRYPPNGQCREASNNRPPENHNHHHHHFNGGAVYAKGQQQSGRGGCHSANRNRNRPSNNNNNRQCNGANQWNKERVRQDTCPDVVNRGGFVGHGGSLPYCCRSVGGGGSRVSSPANASAAATPPPSHRGRRYNNKQGAGGGCGHQQQAQRQYSAARPAPQQVSPTSRDMQSAGGRSAVDNNNGARHQPNRKTNGDASSRKPRRQQPHQQQRADYNHPRCASSRAAELTPATSPAQLSRSSCESAPPGCDSGDAAPADCADGDLSGDGLDRASSMSLRMFWERTNLTIFRRRSSQ</sequence>
<feature type="region of interest" description="Disordered" evidence="1">
    <location>
        <begin position="195"/>
        <end position="215"/>
    </location>
</feature>
<feature type="region of interest" description="Disordered" evidence="1">
    <location>
        <begin position="1"/>
        <end position="34"/>
    </location>
</feature>
<feature type="region of interest" description="Disordered" evidence="1">
    <location>
        <begin position="48"/>
        <end position="73"/>
    </location>
</feature>
<dbReference type="OMA" id="REYHSTR"/>
<feature type="compositionally biased region" description="Low complexity" evidence="1">
    <location>
        <begin position="791"/>
        <end position="808"/>
    </location>
</feature>
<dbReference type="OrthoDB" id="6510975at2759"/>
<evidence type="ECO:0000313" key="2">
    <source>
        <dbReference type="EMBL" id="KAH7969073.1"/>
    </source>
</evidence>
<keyword evidence="3" id="KW-1185">Reference proteome</keyword>
<feature type="compositionally biased region" description="Low complexity" evidence="1">
    <location>
        <begin position="757"/>
        <end position="768"/>
    </location>
</feature>
<reference evidence="2" key="2">
    <citation type="submission" date="2021-09" db="EMBL/GenBank/DDBJ databases">
        <authorList>
            <person name="Jia N."/>
            <person name="Wang J."/>
            <person name="Shi W."/>
            <person name="Du L."/>
            <person name="Sun Y."/>
            <person name="Zhan W."/>
            <person name="Jiang J."/>
            <person name="Wang Q."/>
            <person name="Zhang B."/>
            <person name="Ji P."/>
            <person name="Sakyi L.B."/>
            <person name="Cui X."/>
            <person name="Yuan T."/>
            <person name="Jiang B."/>
            <person name="Yang W."/>
            <person name="Lam T.T.-Y."/>
            <person name="Chang Q."/>
            <person name="Ding S."/>
            <person name="Wang X."/>
            <person name="Zhu J."/>
            <person name="Ruan X."/>
            <person name="Zhao L."/>
            <person name="Wei J."/>
            <person name="Que T."/>
            <person name="Du C."/>
            <person name="Cheng J."/>
            <person name="Dai P."/>
            <person name="Han X."/>
            <person name="Huang E."/>
            <person name="Gao Y."/>
            <person name="Liu J."/>
            <person name="Shao H."/>
            <person name="Ye R."/>
            <person name="Li L."/>
            <person name="Wei W."/>
            <person name="Wang X."/>
            <person name="Wang C."/>
            <person name="Huo Q."/>
            <person name="Li W."/>
            <person name="Guo W."/>
            <person name="Chen H."/>
            <person name="Chen S."/>
            <person name="Zhou L."/>
            <person name="Zhou L."/>
            <person name="Ni X."/>
            <person name="Tian J."/>
            <person name="Zhou Y."/>
            <person name="Sheng Y."/>
            <person name="Liu T."/>
            <person name="Pan Y."/>
            <person name="Xia L."/>
            <person name="Li J."/>
            <person name="Zhao F."/>
            <person name="Cao W."/>
        </authorList>
    </citation>
    <scope>NUCLEOTIDE SEQUENCE</scope>
    <source>
        <strain evidence="2">Rsan-2018</strain>
        <tissue evidence="2">Larvae</tissue>
    </source>
</reference>
<feature type="region of interest" description="Disordered" evidence="1">
    <location>
        <begin position="158"/>
        <end position="181"/>
    </location>
</feature>
<dbReference type="AlphaFoldDB" id="A0A9D4T415"/>
<proteinExistence type="predicted"/>
<feature type="compositionally biased region" description="Basic and acidic residues" evidence="1">
    <location>
        <begin position="599"/>
        <end position="625"/>
    </location>
</feature>
<protein>
    <submittedName>
        <fullName evidence="2">Uncharacterized protein</fullName>
    </submittedName>
</protein>
<organism evidence="2 3">
    <name type="scientific">Rhipicephalus sanguineus</name>
    <name type="common">Brown dog tick</name>
    <name type="synonym">Ixodes sanguineus</name>
    <dbReference type="NCBI Taxonomy" id="34632"/>
    <lineage>
        <taxon>Eukaryota</taxon>
        <taxon>Metazoa</taxon>
        <taxon>Ecdysozoa</taxon>
        <taxon>Arthropoda</taxon>
        <taxon>Chelicerata</taxon>
        <taxon>Arachnida</taxon>
        <taxon>Acari</taxon>
        <taxon>Parasitiformes</taxon>
        <taxon>Ixodida</taxon>
        <taxon>Ixodoidea</taxon>
        <taxon>Ixodidae</taxon>
        <taxon>Rhipicephalinae</taxon>
        <taxon>Rhipicephalus</taxon>
        <taxon>Rhipicephalus</taxon>
    </lineage>
</organism>
<evidence type="ECO:0000313" key="3">
    <source>
        <dbReference type="Proteomes" id="UP000821837"/>
    </source>
</evidence>
<feature type="compositionally biased region" description="Polar residues" evidence="1">
    <location>
        <begin position="825"/>
        <end position="843"/>
    </location>
</feature>
<name>A0A9D4T415_RHISA</name>
<reference evidence="2" key="1">
    <citation type="journal article" date="2020" name="Cell">
        <title>Large-Scale Comparative Analyses of Tick Genomes Elucidate Their Genetic Diversity and Vector Capacities.</title>
        <authorList>
            <consortium name="Tick Genome and Microbiome Consortium (TIGMIC)"/>
            <person name="Jia N."/>
            <person name="Wang J."/>
            <person name="Shi W."/>
            <person name="Du L."/>
            <person name="Sun Y."/>
            <person name="Zhan W."/>
            <person name="Jiang J.F."/>
            <person name="Wang Q."/>
            <person name="Zhang B."/>
            <person name="Ji P."/>
            <person name="Bell-Sakyi L."/>
            <person name="Cui X.M."/>
            <person name="Yuan T.T."/>
            <person name="Jiang B.G."/>
            <person name="Yang W.F."/>
            <person name="Lam T.T."/>
            <person name="Chang Q.C."/>
            <person name="Ding S.J."/>
            <person name="Wang X.J."/>
            <person name="Zhu J.G."/>
            <person name="Ruan X.D."/>
            <person name="Zhao L."/>
            <person name="Wei J.T."/>
            <person name="Ye R.Z."/>
            <person name="Que T.C."/>
            <person name="Du C.H."/>
            <person name="Zhou Y.H."/>
            <person name="Cheng J.X."/>
            <person name="Dai P.F."/>
            <person name="Guo W.B."/>
            <person name="Han X.H."/>
            <person name="Huang E.J."/>
            <person name="Li L.F."/>
            <person name="Wei W."/>
            <person name="Gao Y.C."/>
            <person name="Liu J.Z."/>
            <person name="Shao H.Z."/>
            <person name="Wang X."/>
            <person name="Wang C.C."/>
            <person name="Yang T.C."/>
            <person name="Huo Q.B."/>
            <person name="Li W."/>
            <person name="Chen H.Y."/>
            <person name="Chen S.E."/>
            <person name="Zhou L.G."/>
            <person name="Ni X.B."/>
            <person name="Tian J.H."/>
            <person name="Sheng Y."/>
            <person name="Liu T."/>
            <person name="Pan Y.S."/>
            <person name="Xia L.Y."/>
            <person name="Li J."/>
            <person name="Zhao F."/>
            <person name="Cao W.C."/>
        </authorList>
    </citation>
    <scope>NUCLEOTIDE SEQUENCE</scope>
    <source>
        <strain evidence="2">Rsan-2018</strain>
    </source>
</reference>
<dbReference type="EMBL" id="JABSTV010001248">
    <property type="protein sequence ID" value="KAH7969073.1"/>
    <property type="molecule type" value="Genomic_DNA"/>
</dbReference>
<feature type="compositionally biased region" description="Low complexity" evidence="1">
    <location>
        <begin position="891"/>
        <end position="909"/>
    </location>
</feature>
<dbReference type="Proteomes" id="UP000821837">
    <property type="component" value="Unassembled WGS sequence"/>
</dbReference>
<feature type="compositionally biased region" description="Low complexity" evidence="1">
    <location>
        <begin position="702"/>
        <end position="718"/>
    </location>
</feature>
<feature type="region of interest" description="Disordered" evidence="1">
    <location>
        <begin position="579"/>
        <end position="722"/>
    </location>
</feature>
<feature type="region of interest" description="Disordered" evidence="1">
    <location>
        <begin position="753"/>
        <end position="917"/>
    </location>
</feature>
<gene>
    <name evidence="2" type="ORF">HPB52_014517</name>
</gene>
<comment type="caution">
    <text evidence="2">The sequence shown here is derived from an EMBL/GenBank/DDBJ whole genome shotgun (WGS) entry which is preliminary data.</text>
</comment>
<feature type="compositionally biased region" description="Polar residues" evidence="1">
    <location>
        <begin position="7"/>
        <end position="26"/>
    </location>
</feature>